<organism evidence="4 5">
    <name type="scientific">Levilinea saccharolytica</name>
    <dbReference type="NCBI Taxonomy" id="229921"/>
    <lineage>
        <taxon>Bacteria</taxon>
        <taxon>Bacillati</taxon>
        <taxon>Chloroflexota</taxon>
        <taxon>Anaerolineae</taxon>
        <taxon>Anaerolineales</taxon>
        <taxon>Anaerolineaceae</taxon>
        <taxon>Levilinea</taxon>
    </lineage>
</organism>
<dbReference type="PATRIC" id="fig|229921.5.peg.2564"/>
<dbReference type="AlphaFoldDB" id="A0A0P6XZZ7"/>
<name>A0A0P6XZZ7_9CHLR</name>
<dbReference type="Pfam" id="PF13561">
    <property type="entry name" value="adh_short_C2"/>
    <property type="match status" value="1"/>
</dbReference>
<dbReference type="PRINTS" id="PR00081">
    <property type="entry name" value="GDHRDH"/>
</dbReference>
<sequence>MNLFDFSNRVVWVTGASGGLGKALARRFAQAGAHLALHYRAQVEPVQALQAELSELGCETLAVRGDLTDEDAAEACLQAIWERFGRLDVLVNNAGQYSHAPFLSMSVQDWDQIVQANLRSVFLCTQRFARRAAAQGLAGAVVNIASIEGLTPAFGHAHYSTAKAAVLMATRAAALELGPLGVRVNAVSPGLIWREGLEEDWPAGVESWRKAAPLGRAGQPQEVADAVLFLASDAASWISGANLVVDGGASCRPIFGEGE</sequence>
<accession>A0A0P6XZZ7</accession>
<dbReference type="InterPro" id="IPR057326">
    <property type="entry name" value="KR_dom"/>
</dbReference>
<comment type="caution">
    <text evidence="4">The sequence shown here is derived from an EMBL/GenBank/DDBJ whole genome shotgun (WGS) entry which is preliminary data.</text>
</comment>
<dbReference type="EMBL" id="LGCM01000025">
    <property type="protein sequence ID" value="KPL85700.1"/>
    <property type="molecule type" value="Genomic_DNA"/>
</dbReference>
<evidence type="ECO:0000313" key="4">
    <source>
        <dbReference type="EMBL" id="KPL85700.1"/>
    </source>
</evidence>
<gene>
    <name evidence="4" type="ORF">ADN01_05945</name>
</gene>
<evidence type="ECO:0000256" key="1">
    <source>
        <dbReference type="ARBA" id="ARBA00006484"/>
    </source>
</evidence>
<evidence type="ECO:0000313" key="5">
    <source>
        <dbReference type="Proteomes" id="UP000050501"/>
    </source>
</evidence>
<dbReference type="NCBIfam" id="NF005559">
    <property type="entry name" value="PRK07231.1"/>
    <property type="match status" value="1"/>
</dbReference>
<protein>
    <recommendedName>
        <fullName evidence="3">Ketoreductase domain-containing protein</fullName>
    </recommendedName>
</protein>
<dbReference type="GO" id="GO:0016491">
    <property type="term" value="F:oxidoreductase activity"/>
    <property type="evidence" value="ECO:0007669"/>
    <property type="project" value="UniProtKB-KW"/>
</dbReference>
<dbReference type="OrthoDB" id="9779552at2"/>
<dbReference type="InterPro" id="IPR002347">
    <property type="entry name" value="SDR_fam"/>
</dbReference>
<dbReference type="Proteomes" id="UP000050501">
    <property type="component" value="Unassembled WGS sequence"/>
</dbReference>
<dbReference type="SUPFAM" id="SSF51735">
    <property type="entry name" value="NAD(P)-binding Rossmann-fold domains"/>
    <property type="match status" value="1"/>
</dbReference>
<dbReference type="FunFam" id="3.40.50.720:FF:000084">
    <property type="entry name" value="Short-chain dehydrogenase reductase"/>
    <property type="match status" value="1"/>
</dbReference>
<dbReference type="SMART" id="SM00822">
    <property type="entry name" value="PKS_KR"/>
    <property type="match status" value="1"/>
</dbReference>
<dbReference type="InterPro" id="IPR036291">
    <property type="entry name" value="NAD(P)-bd_dom_sf"/>
</dbReference>
<dbReference type="Gene3D" id="3.40.50.720">
    <property type="entry name" value="NAD(P)-binding Rossmann-like Domain"/>
    <property type="match status" value="1"/>
</dbReference>
<comment type="similarity">
    <text evidence="1">Belongs to the short-chain dehydrogenases/reductases (SDR) family.</text>
</comment>
<keyword evidence="2" id="KW-0560">Oxidoreductase</keyword>
<evidence type="ECO:0000256" key="2">
    <source>
        <dbReference type="ARBA" id="ARBA00023002"/>
    </source>
</evidence>
<dbReference type="PANTHER" id="PTHR43639">
    <property type="entry name" value="OXIDOREDUCTASE, SHORT-CHAIN DEHYDROGENASE/REDUCTASE FAMILY (AFU_ORTHOLOGUE AFUA_5G02870)"/>
    <property type="match status" value="1"/>
</dbReference>
<dbReference type="PRINTS" id="PR00080">
    <property type="entry name" value="SDRFAMILY"/>
</dbReference>
<keyword evidence="5" id="KW-1185">Reference proteome</keyword>
<feature type="domain" description="Ketoreductase" evidence="3">
    <location>
        <begin position="9"/>
        <end position="196"/>
    </location>
</feature>
<proteinExistence type="inferred from homology"/>
<dbReference type="STRING" id="229921.ADN01_05945"/>
<evidence type="ECO:0000259" key="3">
    <source>
        <dbReference type="SMART" id="SM00822"/>
    </source>
</evidence>
<dbReference type="PANTHER" id="PTHR43639:SF1">
    <property type="entry name" value="SHORT-CHAIN DEHYDROGENASE_REDUCTASE FAMILY PROTEIN"/>
    <property type="match status" value="1"/>
</dbReference>
<reference evidence="4 5" key="1">
    <citation type="submission" date="2015-07" db="EMBL/GenBank/DDBJ databases">
        <title>Genome sequence of Levilinea saccharolytica DSM 16555.</title>
        <authorList>
            <person name="Hemp J."/>
            <person name="Ward L.M."/>
            <person name="Pace L.A."/>
            <person name="Fischer W.W."/>
        </authorList>
    </citation>
    <scope>NUCLEOTIDE SEQUENCE [LARGE SCALE GENOMIC DNA]</scope>
    <source>
        <strain evidence="4 5">KIBI-1</strain>
    </source>
</reference>